<reference evidence="9" key="2">
    <citation type="submission" date="2020-09" db="EMBL/GenBank/DDBJ databases">
        <authorList>
            <person name="Sun Q."/>
            <person name="Zhou Y."/>
        </authorList>
    </citation>
    <scope>NUCLEOTIDE SEQUENCE</scope>
    <source>
        <strain evidence="9">CGMCC 1.15448</strain>
    </source>
</reference>
<dbReference type="Pfam" id="PF07980">
    <property type="entry name" value="SusD_RagB"/>
    <property type="match status" value="1"/>
</dbReference>
<keyword evidence="5" id="KW-0998">Cell outer membrane</keyword>
<protein>
    <submittedName>
        <fullName evidence="9">Membrane protein</fullName>
    </submittedName>
</protein>
<name>A0A8J2U9R1_9BACT</name>
<proteinExistence type="inferred from homology"/>
<dbReference type="Pfam" id="PF14322">
    <property type="entry name" value="SusD-like_3"/>
    <property type="match status" value="1"/>
</dbReference>
<evidence type="ECO:0000313" key="9">
    <source>
        <dbReference type="EMBL" id="GGA88952.1"/>
    </source>
</evidence>
<dbReference type="GO" id="GO:0009279">
    <property type="term" value="C:cell outer membrane"/>
    <property type="evidence" value="ECO:0007669"/>
    <property type="project" value="UniProtKB-SubCell"/>
</dbReference>
<feature type="signal peptide" evidence="6">
    <location>
        <begin position="1"/>
        <end position="21"/>
    </location>
</feature>
<dbReference type="InterPro" id="IPR033985">
    <property type="entry name" value="SusD-like_N"/>
</dbReference>
<dbReference type="InterPro" id="IPR012944">
    <property type="entry name" value="SusD_RagB_dom"/>
</dbReference>
<keyword evidence="4" id="KW-0472">Membrane</keyword>
<comment type="subcellular location">
    <subcellularLocation>
        <location evidence="1">Cell outer membrane</location>
    </subcellularLocation>
</comment>
<dbReference type="PROSITE" id="PS51257">
    <property type="entry name" value="PROKAR_LIPOPROTEIN"/>
    <property type="match status" value="1"/>
</dbReference>
<evidence type="ECO:0000259" key="7">
    <source>
        <dbReference type="Pfam" id="PF07980"/>
    </source>
</evidence>
<evidence type="ECO:0000256" key="1">
    <source>
        <dbReference type="ARBA" id="ARBA00004442"/>
    </source>
</evidence>
<feature type="domain" description="RagB/SusD" evidence="7">
    <location>
        <begin position="258"/>
        <end position="584"/>
    </location>
</feature>
<comment type="caution">
    <text evidence="9">The sequence shown here is derived from an EMBL/GenBank/DDBJ whole genome shotgun (WGS) entry which is preliminary data.</text>
</comment>
<reference evidence="9" key="1">
    <citation type="journal article" date="2014" name="Int. J. Syst. Evol. Microbiol.">
        <title>Complete genome sequence of Corynebacterium casei LMG S-19264T (=DSM 44701T), isolated from a smear-ripened cheese.</title>
        <authorList>
            <consortium name="US DOE Joint Genome Institute (JGI-PGF)"/>
            <person name="Walter F."/>
            <person name="Albersmeier A."/>
            <person name="Kalinowski J."/>
            <person name="Ruckert C."/>
        </authorList>
    </citation>
    <scope>NUCLEOTIDE SEQUENCE</scope>
    <source>
        <strain evidence="9">CGMCC 1.15448</strain>
    </source>
</reference>
<evidence type="ECO:0000256" key="2">
    <source>
        <dbReference type="ARBA" id="ARBA00006275"/>
    </source>
</evidence>
<keyword evidence="3 6" id="KW-0732">Signal</keyword>
<dbReference type="RefSeq" id="WP_188929194.1">
    <property type="nucleotide sequence ID" value="NZ_BMJC01000001.1"/>
</dbReference>
<feature type="chain" id="PRO_5035286907" evidence="6">
    <location>
        <begin position="22"/>
        <end position="584"/>
    </location>
</feature>
<keyword evidence="10" id="KW-1185">Reference proteome</keyword>
<evidence type="ECO:0000256" key="3">
    <source>
        <dbReference type="ARBA" id="ARBA00022729"/>
    </source>
</evidence>
<gene>
    <name evidence="9" type="ORF">GCM10011511_10250</name>
</gene>
<accession>A0A8J2U9R1</accession>
<evidence type="ECO:0000313" key="10">
    <source>
        <dbReference type="Proteomes" id="UP000607559"/>
    </source>
</evidence>
<sequence>MKRSKTIIILTALSLTMGLSACKRSFLVQTNSFQGTANATFNTPADVTALINAIYDTYQNSDLLKKCLWYRANFGSHDFFNWGGDVFWNNYQIPSTFGGLITFWNQSYIGIARANSAFPIITSAEQRGIIDVSLGNRLRGEAFFLRGLTYYYLASSFGGVPLEVDTTGNVNLGLKPRSARDSVFQQVVKDMQLAEGLLLSKTTLATADLGRATKGAAYAYEGAARMWLKDYTNALAAFNNPELTGNYHLMPNFADANEYNHQNNDESLFEIQFEKKAGDPQDWGGSWQPPGAELAWIDDFSWPQELTGQGYDYGNPALWNSYQSGDKRKLLTICGPGDTLASPGIVAALGGLKGYYQVQQGFAAGNPIYTGDDGKILNTVGTLTRPWYGDDKGRSGYYCAKKWRDPNLTGGNSNAAGKSNLFGDQNQILLRYAEVLLDRAECKVRTGDVTGAMADLATVRNRAWGGTAPAIMQDSANFDGTPGKPITDPLQMVLSEYRHELSGEYSVFYDLCRAGPDVAIAFIKAANGTVDGSYLPVPNPAPGPTHDGKQHGLYNTSLTLNGVILPIPSSAIALNPNLTQNPGY</sequence>
<dbReference type="Proteomes" id="UP000607559">
    <property type="component" value="Unassembled WGS sequence"/>
</dbReference>
<dbReference type="SUPFAM" id="SSF48452">
    <property type="entry name" value="TPR-like"/>
    <property type="match status" value="1"/>
</dbReference>
<dbReference type="EMBL" id="BMJC01000001">
    <property type="protein sequence ID" value="GGA88952.1"/>
    <property type="molecule type" value="Genomic_DNA"/>
</dbReference>
<dbReference type="Gene3D" id="1.25.40.390">
    <property type="match status" value="1"/>
</dbReference>
<dbReference type="AlphaFoldDB" id="A0A8J2U9R1"/>
<feature type="domain" description="SusD-like N-terminal" evidence="8">
    <location>
        <begin position="39"/>
        <end position="225"/>
    </location>
</feature>
<evidence type="ECO:0000256" key="5">
    <source>
        <dbReference type="ARBA" id="ARBA00023237"/>
    </source>
</evidence>
<evidence type="ECO:0000256" key="4">
    <source>
        <dbReference type="ARBA" id="ARBA00023136"/>
    </source>
</evidence>
<organism evidence="9 10">
    <name type="scientific">Puia dinghuensis</name>
    <dbReference type="NCBI Taxonomy" id="1792502"/>
    <lineage>
        <taxon>Bacteria</taxon>
        <taxon>Pseudomonadati</taxon>
        <taxon>Bacteroidota</taxon>
        <taxon>Chitinophagia</taxon>
        <taxon>Chitinophagales</taxon>
        <taxon>Chitinophagaceae</taxon>
        <taxon>Puia</taxon>
    </lineage>
</organism>
<evidence type="ECO:0000256" key="6">
    <source>
        <dbReference type="SAM" id="SignalP"/>
    </source>
</evidence>
<dbReference type="InterPro" id="IPR011990">
    <property type="entry name" value="TPR-like_helical_dom_sf"/>
</dbReference>
<comment type="similarity">
    <text evidence="2">Belongs to the SusD family.</text>
</comment>
<evidence type="ECO:0000259" key="8">
    <source>
        <dbReference type="Pfam" id="PF14322"/>
    </source>
</evidence>